<dbReference type="SUPFAM" id="SSF53822">
    <property type="entry name" value="Periplasmic binding protein-like I"/>
    <property type="match status" value="1"/>
</dbReference>
<dbReference type="RefSeq" id="WP_268076889.1">
    <property type="nucleotide sequence ID" value="NZ_CP109967.1"/>
</dbReference>
<dbReference type="CDD" id="cd01392">
    <property type="entry name" value="HTH_LacI"/>
    <property type="match status" value="1"/>
</dbReference>
<dbReference type="SUPFAM" id="SSF47413">
    <property type="entry name" value="lambda repressor-like DNA-binding domains"/>
    <property type="match status" value="1"/>
</dbReference>
<proteinExistence type="predicted"/>
<evidence type="ECO:0000313" key="7">
    <source>
        <dbReference type="Proteomes" id="UP001163726"/>
    </source>
</evidence>
<dbReference type="InterPro" id="IPR010982">
    <property type="entry name" value="Lambda_DNA-bd_dom_sf"/>
</dbReference>
<dbReference type="CDD" id="cd06267">
    <property type="entry name" value="PBP1_LacI_sugar_binding-like"/>
    <property type="match status" value="1"/>
</dbReference>
<keyword evidence="2" id="KW-0238">DNA-binding</keyword>
<accession>A0ABY7ARR7</accession>
<evidence type="ECO:0000256" key="1">
    <source>
        <dbReference type="ARBA" id="ARBA00023015"/>
    </source>
</evidence>
<dbReference type="PRINTS" id="PR00036">
    <property type="entry name" value="HTHLACI"/>
</dbReference>
<dbReference type="PROSITE" id="PS50932">
    <property type="entry name" value="HTH_LACI_2"/>
    <property type="match status" value="1"/>
</dbReference>
<evidence type="ECO:0000256" key="3">
    <source>
        <dbReference type="ARBA" id="ARBA00023163"/>
    </source>
</evidence>
<protein>
    <submittedName>
        <fullName evidence="6">LacI family transcriptional regulator</fullName>
    </submittedName>
</protein>
<keyword evidence="6" id="KW-0614">Plasmid</keyword>
<dbReference type="PROSITE" id="PS00356">
    <property type="entry name" value="HTH_LACI_1"/>
    <property type="match status" value="1"/>
</dbReference>
<dbReference type="InterPro" id="IPR046335">
    <property type="entry name" value="LacI/GalR-like_sensor"/>
</dbReference>
<dbReference type="EMBL" id="CP109967">
    <property type="protein sequence ID" value="WAJ72174.1"/>
    <property type="molecule type" value="Genomic_DNA"/>
</dbReference>
<dbReference type="Gene3D" id="3.40.50.2300">
    <property type="match status" value="2"/>
</dbReference>
<dbReference type="PROSITE" id="PS50943">
    <property type="entry name" value="HTH_CROC1"/>
    <property type="match status" value="1"/>
</dbReference>
<dbReference type="Gene3D" id="1.10.260.40">
    <property type="entry name" value="lambda repressor-like DNA-binding domains"/>
    <property type="match status" value="1"/>
</dbReference>
<feature type="domain" description="HTH lacI-type" evidence="4">
    <location>
        <begin position="1"/>
        <end position="44"/>
    </location>
</feature>
<geneLocation type="plasmid" evidence="6 7">
    <name>pCadTS8_2</name>
</geneLocation>
<keyword evidence="1" id="KW-0805">Transcription regulation</keyword>
<dbReference type="InterPro" id="IPR028082">
    <property type="entry name" value="Peripla_BP_I"/>
</dbReference>
<gene>
    <name evidence="6" type="ORF">OLW01_18010</name>
</gene>
<name>A0ABY7ARR7_9ALTE</name>
<reference evidence="6" key="1">
    <citation type="submission" date="2022-10" db="EMBL/GenBank/DDBJ databases">
        <title>Catenovulum adriacola sp. nov. isolated in the Harbour of Susak.</title>
        <authorList>
            <person name="Schoch T."/>
            <person name="Reich S.J."/>
            <person name="Stoeferle S."/>
            <person name="Flaiz M."/>
            <person name="Kazda M."/>
            <person name="Riedel C.U."/>
            <person name="Duerre P."/>
        </authorList>
    </citation>
    <scope>NUCLEOTIDE SEQUENCE</scope>
    <source>
        <strain evidence="6">TS8</strain>
        <plasmid evidence="6">pCadTS8_2</plasmid>
    </source>
</reference>
<dbReference type="PANTHER" id="PTHR30146">
    <property type="entry name" value="LACI-RELATED TRANSCRIPTIONAL REPRESSOR"/>
    <property type="match status" value="1"/>
</dbReference>
<organism evidence="6 7">
    <name type="scientific">Catenovulum adriaticum</name>
    <dbReference type="NCBI Taxonomy" id="2984846"/>
    <lineage>
        <taxon>Bacteria</taxon>
        <taxon>Pseudomonadati</taxon>
        <taxon>Pseudomonadota</taxon>
        <taxon>Gammaproteobacteria</taxon>
        <taxon>Alteromonadales</taxon>
        <taxon>Alteromonadaceae</taxon>
        <taxon>Catenovulum</taxon>
    </lineage>
</organism>
<dbReference type="SMART" id="SM00354">
    <property type="entry name" value="HTH_LACI"/>
    <property type="match status" value="1"/>
</dbReference>
<evidence type="ECO:0000259" key="5">
    <source>
        <dbReference type="PROSITE" id="PS50943"/>
    </source>
</evidence>
<keyword evidence="7" id="KW-1185">Reference proteome</keyword>
<dbReference type="Proteomes" id="UP001163726">
    <property type="component" value="Plasmid pCadTS8_2"/>
</dbReference>
<feature type="domain" description="HTH cro/C1-type" evidence="5">
    <location>
        <begin position="1"/>
        <end position="45"/>
    </location>
</feature>
<keyword evidence="3" id="KW-0804">Transcription</keyword>
<dbReference type="InterPro" id="IPR000843">
    <property type="entry name" value="HTH_LacI"/>
</dbReference>
<dbReference type="InterPro" id="IPR001387">
    <property type="entry name" value="Cro/C1-type_HTH"/>
</dbReference>
<dbReference type="Pfam" id="PF00356">
    <property type="entry name" value="LacI"/>
    <property type="match status" value="1"/>
</dbReference>
<evidence type="ECO:0000313" key="6">
    <source>
        <dbReference type="EMBL" id="WAJ72174.1"/>
    </source>
</evidence>
<sequence length="344" mass="38056">MTLKEIAKQADVSVSTVSRVLNGTAKISLPVADKIMQIAQKTGYLDKFKQKTKNQSLFHDKQILLVTPRNAALNQSGNIISYTLIESLRNLCAEQNIKLSSLLTHSGQNSAEKLKQTLSQQKFDGIILVWADDPELLTSVSEYSMPSVLINGEDRSMNIDSVGFSNRYGAMMAVDHLLNKGHKNIGLLSYSGRQTIYLRESGYRDSLYNAKVALNQDLHITCDDYSDQAAENAVNNWLDSHADIPISALFCVTDGLALGAILALQKRGIRVPEDISVVGMDGIFSLDLVEPKLTTIKLPFDALPFEALKVLESQQAEQKTRSYHLHLELSCKLIERDSVSSLNT</sequence>
<dbReference type="Pfam" id="PF13377">
    <property type="entry name" value="Peripla_BP_3"/>
    <property type="match status" value="1"/>
</dbReference>
<dbReference type="PANTHER" id="PTHR30146:SF138">
    <property type="entry name" value="TRANSCRIPTIONAL REGULATORY PROTEIN"/>
    <property type="match status" value="1"/>
</dbReference>
<evidence type="ECO:0000256" key="2">
    <source>
        <dbReference type="ARBA" id="ARBA00023125"/>
    </source>
</evidence>
<evidence type="ECO:0000259" key="4">
    <source>
        <dbReference type="PROSITE" id="PS50932"/>
    </source>
</evidence>